<organism evidence="2 3">
    <name type="scientific">Stephania japonica</name>
    <dbReference type="NCBI Taxonomy" id="461633"/>
    <lineage>
        <taxon>Eukaryota</taxon>
        <taxon>Viridiplantae</taxon>
        <taxon>Streptophyta</taxon>
        <taxon>Embryophyta</taxon>
        <taxon>Tracheophyta</taxon>
        <taxon>Spermatophyta</taxon>
        <taxon>Magnoliopsida</taxon>
        <taxon>Ranunculales</taxon>
        <taxon>Menispermaceae</taxon>
        <taxon>Menispermoideae</taxon>
        <taxon>Cissampelideae</taxon>
        <taxon>Stephania</taxon>
    </lineage>
</organism>
<evidence type="ECO:0000256" key="1">
    <source>
        <dbReference type="SAM" id="MobiDB-lite"/>
    </source>
</evidence>
<evidence type="ECO:0000313" key="3">
    <source>
        <dbReference type="Proteomes" id="UP001417504"/>
    </source>
</evidence>
<feature type="region of interest" description="Disordered" evidence="1">
    <location>
        <begin position="115"/>
        <end position="157"/>
    </location>
</feature>
<dbReference type="EMBL" id="JBBNAE010000004">
    <property type="protein sequence ID" value="KAK9131062.1"/>
    <property type="molecule type" value="Genomic_DNA"/>
</dbReference>
<dbReference type="Proteomes" id="UP001417504">
    <property type="component" value="Unassembled WGS sequence"/>
</dbReference>
<evidence type="ECO:0000313" key="2">
    <source>
        <dbReference type="EMBL" id="KAK9131062.1"/>
    </source>
</evidence>
<accession>A0AAP0P4T5</accession>
<reference evidence="2 3" key="1">
    <citation type="submission" date="2024-01" db="EMBL/GenBank/DDBJ databases">
        <title>Genome assemblies of Stephania.</title>
        <authorList>
            <person name="Yang L."/>
        </authorList>
    </citation>
    <scope>NUCLEOTIDE SEQUENCE [LARGE SCALE GENOMIC DNA]</scope>
    <source>
        <strain evidence="2">QJT</strain>
        <tissue evidence="2">Leaf</tissue>
    </source>
</reference>
<protein>
    <submittedName>
        <fullName evidence="2">Uncharacterized protein</fullName>
    </submittedName>
</protein>
<proteinExistence type="predicted"/>
<dbReference type="AlphaFoldDB" id="A0AAP0P4T5"/>
<name>A0AAP0P4T5_9MAGN</name>
<sequence>MTNDLRYNSGGIREYQEAGRAEFWSSTRRGTLKLETRETSLTDRDRIGRVDETGIQGSREEMRGRWCSWFVPGKGTHAVARASPPPNWAGLVASAVHYESTVIKDDRIKIAPAVPQKHNQGQSSGNGGFFKRPQDKRCQTDNYQVSQRDSWEDGSPGVMPQCQELEIQDTDLMTKNTKRLRVAAREVRAEADGFNFYPKCIDWDNYVMNTHMPGLTGFAF</sequence>
<keyword evidence="3" id="KW-1185">Reference proteome</keyword>
<comment type="caution">
    <text evidence="2">The sequence shown here is derived from an EMBL/GenBank/DDBJ whole genome shotgun (WGS) entry which is preliminary data.</text>
</comment>
<gene>
    <name evidence="2" type="ORF">Sjap_011549</name>
</gene>